<dbReference type="InterPro" id="IPR035904">
    <property type="entry name" value="Chorismate_synth_AroC_sf"/>
</dbReference>
<comment type="caution">
    <text evidence="11">Lacks conserved residue(s) required for the propagation of feature annotation.</text>
</comment>
<evidence type="ECO:0000256" key="1">
    <source>
        <dbReference type="ARBA" id="ARBA00005044"/>
    </source>
</evidence>
<dbReference type="CDD" id="cd07304">
    <property type="entry name" value="Chorismate_synthase"/>
    <property type="match status" value="1"/>
</dbReference>
<evidence type="ECO:0000256" key="9">
    <source>
        <dbReference type="ARBA" id="ARBA00023141"/>
    </source>
</evidence>
<comment type="pathway">
    <text evidence="1 11 12">Metabolic intermediate biosynthesis; chorismate biosynthesis; chorismate from D-erythrose 4-phosphate and phosphoenolpyruvate: step 7/7.</text>
</comment>
<dbReference type="OrthoDB" id="9771806at2"/>
<protein>
    <recommendedName>
        <fullName evidence="3 11">Chorismate synthase</fullName>
        <shortName evidence="11">CS</shortName>
        <ecNumber evidence="3 11">4.2.3.5</ecNumber>
    </recommendedName>
    <alternativeName>
        <fullName evidence="11">5-enolpyruvylshikimate-3-phosphate phospholyase</fullName>
    </alternativeName>
</protein>
<keyword evidence="8 11" id="KW-0521">NADP</keyword>
<dbReference type="PROSITE" id="PS00787">
    <property type="entry name" value="CHORISMATE_SYNTHASE_1"/>
    <property type="match status" value="1"/>
</dbReference>
<evidence type="ECO:0000313" key="14">
    <source>
        <dbReference type="Proteomes" id="UP000242754"/>
    </source>
</evidence>
<dbReference type="GO" id="GO:0008652">
    <property type="term" value="P:amino acid biosynthetic process"/>
    <property type="evidence" value="ECO:0007669"/>
    <property type="project" value="UniProtKB-KW"/>
</dbReference>
<dbReference type="PANTHER" id="PTHR21085">
    <property type="entry name" value="CHORISMATE SYNTHASE"/>
    <property type="match status" value="1"/>
</dbReference>
<dbReference type="HAMAP" id="MF_00300">
    <property type="entry name" value="Chorismate_synth"/>
    <property type="match status" value="1"/>
</dbReference>
<evidence type="ECO:0000256" key="4">
    <source>
        <dbReference type="ARBA" id="ARBA00022605"/>
    </source>
</evidence>
<comment type="similarity">
    <text evidence="2 11 12">Belongs to the chorismate synthase family.</text>
</comment>
<feature type="binding site" evidence="11">
    <location>
        <position position="331"/>
    </location>
    <ligand>
        <name>FMN</name>
        <dbReference type="ChEBI" id="CHEBI:58210"/>
    </ligand>
</feature>
<dbReference type="GO" id="GO:0004107">
    <property type="term" value="F:chorismate synthase activity"/>
    <property type="evidence" value="ECO:0007669"/>
    <property type="project" value="UniProtKB-UniRule"/>
</dbReference>
<dbReference type="GO" id="GO:0009423">
    <property type="term" value="P:chorismate biosynthetic process"/>
    <property type="evidence" value="ECO:0007669"/>
    <property type="project" value="UniProtKB-UniRule"/>
</dbReference>
<dbReference type="Pfam" id="PF01264">
    <property type="entry name" value="Chorismate_synt"/>
    <property type="match status" value="1"/>
</dbReference>
<dbReference type="NCBIfam" id="NF003793">
    <property type="entry name" value="PRK05382.1"/>
    <property type="match status" value="1"/>
</dbReference>
<proteinExistence type="inferred from homology"/>
<dbReference type="GO" id="GO:0009073">
    <property type="term" value="P:aromatic amino acid family biosynthetic process"/>
    <property type="evidence" value="ECO:0007669"/>
    <property type="project" value="UniProtKB-KW"/>
</dbReference>
<keyword evidence="7 11" id="KW-0274">FAD</keyword>
<organism evidence="13 14">
    <name type="scientific">Trichococcus palustris</name>
    <dbReference type="NCBI Taxonomy" id="140314"/>
    <lineage>
        <taxon>Bacteria</taxon>
        <taxon>Bacillati</taxon>
        <taxon>Bacillota</taxon>
        <taxon>Bacilli</taxon>
        <taxon>Lactobacillales</taxon>
        <taxon>Carnobacteriaceae</taxon>
        <taxon>Trichococcus</taxon>
    </lineage>
</organism>
<name>A0A143Y431_9LACT</name>
<feature type="binding site" evidence="11">
    <location>
        <begin position="125"/>
        <end position="127"/>
    </location>
    <ligand>
        <name>FMN</name>
        <dbReference type="ChEBI" id="CHEBI:58210"/>
    </ligand>
</feature>
<evidence type="ECO:0000256" key="10">
    <source>
        <dbReference type="ARBA" id="ARBA00023239"/>
    </source>
</evidence>
<dbReference type="SUPFAM" id="SSF103263">
    <property type="entry name" value="Chorismate synthase, AroC"/>
    <property type="match status" value="1"/>
</dbReference>
<dbReference type="PROSITE" id="PS00788">
    <property type="entry name" value="CHORISMATE_SYNTHASE_2"/>
    <property type="match status" value="1"/>
</dbReference>
<accession>A0A143Y431</accession>
<keyword evidence="14" id="KW-1185">Reference proteome</keyword>
<dbReference type="PANTHER" id="PTHR21085:SF0">
    <property type="entry name" value="CHORISMATE SYNTHASE"/>
    <property type="match status" value="1"/>
</dbReference>
<feature type="binding site" evidence="11">
    <location>
        <position position="47"/>
    </location>
    <ligand>
        <name>NADP(+)</name>
        <dbReference type="ChEBI" id="CHEBI:58349"/>
    </ligand>
</feature>
<dbReference type="PIRSF" id="PIRSF001456">
    <property type="entry name" value="Chorismate_synth"/>
    <property type="match status" value="1"/>
</dbReference>
<comment type="catalytic activity">
    <reaction evidence="11 12">
        <text>5-O-(1-carboxyvinyl)-3-phosphoshikimate = chorismate + phosphate</text>
        <dbReference type="Rhea" id="RHEA:21020"/>
        <dbReference type="ChEBI" id="CHEBI:29748"/>
        <dbReference type="ChEBI" id="CHEBI:43474"/>
        <dbReference type="ChEBI" id="CHEBI:57701"/>
        <dbReference type="EC" id="4.2.3.5"/>
    </reaction>
</comment>
<dbReference type="Gene3D" id="3.60.150.10">
    <property type="entry name" value="Chorismate synthase AroC"/>
    <property type="match status" value="1"/>
</dbReference>
<dbReference type="EMBL" id="FJNE01000001">
    <property type="protein sequence ID" value="CZQ81118.1"/>
    <property type="molecule type" value="Genomic_DNA"/>
</dbReference>
<dbReference type="Proteomes" id="UP000242754">
    <property type="component" value="Unassembled WGS sequence"/>
</dbReference>
<evidence type="ECO:0000256" key="12">
    <source>
        <dbReference type="RuleBase" id="RU000605"/>
    </source>
</evidence>
<feature type="binding site" evidence="11">
    <location>
        <begin position="304"/>
        <end position="308"/>
    </location>
    <ligand>
        <name>FMN</name>
        <dbReference type="ChEBI" id="CHEBI:58210"/>
    </ligand>
</feature>
<evidence type="ECO:0000313" key="13">
    <source>
        <dbReference type="EMBL" id="CZQ81118.1"/>
    </source>
</evidence>
<evidence type="ECO:0000256" key="3">
    <source>
        <dbReference type="ARBA" id="ARBA00013036"/>
    </source>
</evidence>
<dbReference type="AlphaFoldDB" id="A0A143Y431"/>
<evidence type="ECO:0000256" key="7">
    <source>
        <dbReference type="ARBA" id="ARBA00022827"/>
    </source>
</evidence>
<dbReference type="GO" id="GO:0005829">
    <property type="term" value="C:cytosol"/>
    <property type="evidence" value="ECO:0007669"/>
    <property type="project" value="TreeGrafter"/>
</dbReference>
<reference evidence="13 14" key="1">
    <citation type="submission" date="2016-02" db="EMBL/GenBank/DDBJ databases">
        <authorList>
            <person name="Wen L."/>
            <person name="He K."/>
            <person name="Yang H."/>
        </authorList>
    </citation>
    <scope>NUCLEOTIDE SEQUENCE [LARGE SCALE GENOMIC DNA]</scope>
    <source>
        <strain evidence="13">Trichococcus palustris</strain>
    </source>
</reference>
<evidence type="ECO:0000256" key="8">
    <source>
        <dbReference type="ARBA" id="ARBA00022857"/>
    </source>
</evidence>
<dbReference type="RefSeq" id="WP_087030002.1">
    <property type="nucleotide sequence ID" value="NZ_FJNE01000001.1"/>
</dbReference>
<comment type="subunit">
    <text evidence="11">Homotetramer.</text>
</comment>
<dbReference type="GO" id="GO:0010181">
    <property type="term" value="F:FMN binding"/>
    <property type="evidence" value="ECO:0007669"/>
    <property type="project" value="TreeGrafter"/>
</dbReference>
<dbReference type="InterPro" id="IPR020541">
    <property type="entry name" value="Chorismate_synthase_CS"/>
</dbReference>
<dbReference type="InterPro" id="IPR000453">
    <property type="entry name" value="Chorismate_synth"/>
</dbReference>
<comment type="function">
    <text evidence="11">Catalyzes the anti-1,4-elimination of the C-3 phosphate and the C-6 proR hydrogen from 5-enolpyruvylshikimate-3-phosphate (EPSP) to yield chorismate, which is the branch point compound that serves as the starting substrate for the three terminal pathways of aromatic amino acid biosynthesis. This reaction introduces a second double bond into the aromatic ring system.</text>
</comment>
<evidence type="ECO:0000256" key="2">
    <source>
        <dbReference type="ARBA" id="ARBA00008014"/>
    </source>
</evidence>
<dbReference type="NCBIfam" id="TIGR00033">
    <property type="entry name" value="aroC"/>
    <property type="match status" value="1"/>
</dbReference>
<evidence type="ECO:0000256" key="5">
    <source>
        <dbReference type="ARBA" id="ARBA00022630"/>
    </source>
</evidence>
<dbReference type="STRING" id="140314.SAMN04488076_102132"/>
<keyword evidence="6 11" id="KW-0288">FMN</keyword>
<dbReference type="EC" id="4.2.3.5" evidence="3 11"/>
<evidence type="ECO:0000256" key="6">
    <source>
        <dbReference type="ARBA" id="ARBA00022643"/>
    </source>
</evidence>
<feature type="binding site" evidence="11">
    <location>
        <position position="289"/>
    </location>
    <ligand>
        <name>FMN</name>
        <dbReference type="ChEBI" id="CHEBI:58210"/>
    </ligand>
</feature>
<evidence type="ECO:0000256" key="11">
    <source>
        <dbReference type="HAMAP-Rule" id="MF_00300"/>
    </source>
</evidence>
<keyword evidence="5 11" id="KW-0285">Flavoprotein</keyword>
<keyword evidence="10 11" id="KW-0456">Lyase</keyword>
<dbReference type="UniPathway" id="UPA00053">
    <property type="reaction ID" value="UER00090"/>
</dbReference>
<gene>
    <name evidence="11" type="primary">aroC</name>
    <name evidence="13" type="ORF">Tpal_159</name>
</gene>
<sequence length="365" mass="39471">MSDVWGNKLKVSIFGESHGAAIGIVIDGLPPGHEIDMENVAKEMKRRAPGQSALTTPRKEKDQPEIVSGYFNDRTTGSSLTAIIRNSDTRSKDYSLMKKLMRPGQADYPGYVRYEGFNDYRGSGHFSGRITAPLVFAGAIAKQLLEKQGITIGAHLKSVANIQDESFSDCEVTPDLLRGFSEKELPLLNEALEPQVREIIREAKAKGDSLGGTAEVCVLGIPAGIGNPFFDSVESVLSHIIFSVPAVKGLEFGAGFGISEMLGSEANDSYYYEGDTIKTRTNHNGGIVGGITDGMPILFKVAIKPPASISIKQQTIDIEEKTNAELVVEGRHDPIIVPRAIPVLEAVTAIAILDLLLDSKLYKNQ</sequence>
<comment type="cofactor">
    <cofactor evidence="11 12">
        <name>FMNH2</name>
        <dbReference type="ChEBI" id="CHEBI:57618"/>
    </cofactor>
    <text evidence="11 12">Reduced FMN (FMNH(2)).</text>
</comment>
<keyword evidence="4 11" id="KW-0028">Amino-acid biosynthesis</keyword>
<keyword evidence="9 11" id="KW-0057">Aromatic amino acid biosynthesis</keyword>